<dbReference type="EMBL" id="VTOU01000003">
    <property type="protein sequence ID" value="TZG25970.1"/>
    <property type="molecule type" value="Genomic_DNA"/>
</dbReference>
<organism evidence="2 3">
    <name type="scientific">Sphingomonas montanisoli</name>
    <dbReference type="NCBI Taxonomy" id="2606412"/>
    <lineage>
        <taxon>Bacteria</taxon>
        <taxon>Pseudomonadati</taxon>
        <taxon>Pseudomonadota</taxon>
        <taxon>Alphaproteobacteria</taxon>
        <taxon>Sphingomonadales</taxon>
        <taxon>Sphingomonadaceae</taxon>
        <taxon>Sphingomonas</taxon>
    </lineage>
</organism>
<comment type="caution">
    <text evidence="2">The sequence shown here is derived from an EMBL/GenBank/DDBJ whole genome shotgun (WGS) entry which is preliminary data.</text>
</comment>
<reference evidence="2 3" key="1">
    <citation type="submission" date="2019-08" db="EMBL/GenBank/DDBJ databases">
        <authorList>
            <person name="Wang G."/>
            <person name="Xu Z."/>
        </authorList>
    </citation>
    <scope>NUCLEOTIDE SEQUENCE [LARGE SCALE GENOMIC DNA]</scope>
    <source>
        <strain evidence="2 3">ZX</strain>
    </source>
</reference>
<name>A0A5D9C4M1_9SPHN</name>
<gene>
    <name evidence="2" type="ORF">FYJ91_13440</name>
</gene>
<dbReference type="RefSeq" id="WP_149522777.1">
    <property type="nucleotide sequence ID" value="NZ_VTOU01000003.1"/>
</dbReference>
<keyword evidence="3" id="KW-1185">Reference proteome</keyword>
<evidence type="ECO:0000313" key="2">
    <source>
        <dbReference type="EMBL" id="TZG25970.1"/>
    </source>
</evidence>
<feature type="compositionally biased region" description="Basic and acidic residues" evidence="1">
    <location>
        <begin position="155"/>
        <end position="176"/>
    </location>
</feature>
<protein>
    <submittedName>
        <fullName evidence="2">Uncharacterized protein</fullName>
    </submittedName>
</protein>
<evidence type="ECO:0000313" key="3">
    <source>
        <dbReference type="Proteomes" id="UP000322077"/>
    </source>
</evidence>
<accession>A0A5D9C4M1</accession>
<feature type="region of interest" description="Disordered" evidence="1">
    <location>
        <begin position="147"/>
        <end position="176"/>
    </location>
</feature>
<evidence type="ECO:0000256" key="1">
    <source>
        <dbReference type="SAM" id="MobiDB-lite"/>
    </source>
</evidence>
<dbReference type="Proteomes" id="UP000322077">
    <property type="component" value="Unassembled WGS sequence"/>
</dbReference>
<sequence>MSTYTVDRLARRGARYALALLLQHIRDGDEPFVTYGAIARLLETKLKIPRVFPTHIGSVAGTMMDLIEEEDAQAPLINALVTRPNGIPGKGFGGYYNRRLRREGERTWDKLPRGRKLQVVAEVRAEVRRYPGWCALYMTLFGAAPPKAPKPKRYKERDGKPAETDRPIGKGESPEHKKLKDWAVKNPVALGLARAFKGTPEKGLLSGDRIDVLFTDGTSFVAVEVKSTLSTDDDLRRGVYQCVKYRAVIAAQESPVSVAVRTILLTERDLPDDLKTRARELGVLLKVHAINSPRSL</sequence>
<proteinExistence type="predicted"/>
<dbReference type="AlphaFoldDB" id="A0A5D9C4M1"/>